<name>A0ABR0WQB6_REHGL</name>
<dbReference type="SUPFAM" id="SSF56672">
    <property type="entry name" value="DNA/RNA polymerases"/>
    <property type="match status" value="1"/>
</dbReference>
<evidence type="ECO:0000313" key="3">
    <source>
        <dbReference type="Proteomes" id="UP001318860"/>
    </source>
</evidence>
<dbReference type="InterPro" id="IPR043502">
    <property type="entry name" value="DNA/RNA_pol_sf"/>
</dbReference>
<gene>
    <name evidence="2" type="ORF">DH2020_016915</name>
</gene>
<dbReference type="PANTHER" id="PTHR11439">
    <property type="entry name" value="GAG-POL-RELATED RETROTRANSPOSON"/>
    <property type="match status" value="1"/>
</dbReference>
<organism evidence="2 3">
    <name type="scientific">Rehmannia glutinosa</name>
    <name type="common">Chinese foxglove</name>
    <dbReference type="NCBI Taxonomy" id="99300"/>
    <lineage>
        <taxon>Eukaryota</taxon>
        <taxon>Viridiplantae</taxon>
        <taxon>Streptophyta</taxon>
        <taxon>Embryophyta</taxon>
        <taxon>Tracheophyta</taxon>
        <taxon>Spermatophyta</taxon>
        <taxon>Magnoliopsida</taxon>
        <taxon>eudicotyledons</taxon>
        <taxon>Gunneridae</taxon>
        <taxon>Pentapetalae</taxon>
        <taxon>asterids</taxon>
        <taxon>lamiids</taxon>
        <taxon>Lamiales</taxon>
        <taxon>Orobanchaceae</taxon>
        <taxon>Rehmannieae</taxon>
        <taxon>Rehmannia</taxon>
    </lineage>
</organism>
<sequence length="356" mass="40743">MVCKLHKSIYGLKQASRSWNIRFDQAVRSFGFSRVPMNPCVYKRIQGAKVVFLVLYVDDILLIGNNVEVLSDVKGWLNNQFEMKDLGEANYILGIKLLRDRKNKLLALSQASYIDKILAKFNMENSKKGSLPFRHVGSLMYAMLCTRPDICYAVGVVSRYQSNPGEEHWVAVKHILKYLRRTRDYMLVYSSGSLETIGYTDSDFQGDIDSRKSTSGYVYTLYGGAICWRSVKQTCVADSTTEAEYVAASEAAKEVVWLKKFFIDLEVIPCADRPITLYCDNSGAVAQSKEPRFHKRQKHIERKYHLIRDFIQRGDTMVVKIASEENLADPFTKSLPERVFERHVNSMGLKRVPDLL</sequence>
<feature type="domain" description="Reverse transcriptase Ty1/copia-type" evidence="1">
    <location>
        <begin position="2"/>
        <end position="132"/>
    </location>
</feature>
<reference evidence="2 3" key="1">
    <citation type="journal article" date="2021" name="Comput. Struct. Biotechnol. J.">
        <title>De novo genome assembly of the potent medicinal plant Rehmannia glutinosa using nanopore technology.</title>
        <authorList>
            <person name="Ma L."/>
            <person name="Dong C."/>
            <person name="Song C."/>
            <person name="Wang X."/>
            <person name="Zheng X."/>
            <person name="Niu Y."/>
            <person name="Chen S."/>
            <person name="Feng W."/>
        </authorList>
    </citation>
    <scope>NUCLEOTIDE SEQUENCE [LARGE SCALE GENOMIC DNA]</scope>
    <source>
        <strain evidence="2">DH-2019</strain>
    </source>
</reference>
<dbReference type="CDD" id="cd09272">
    <property type="entry name" value="RNase_HI_RT_Ty1"/>
    <property type="match status" value="1"/>
</dbReference>
<dbReference type="InterPro" id="IPR013103">
    <property type="entry name" value="RVT_2"/>
</dbReference>
<keyword evidence="3" id="KW-1185">Reference proteome</keyword>
<protein>
    <recommendedName>
        <fullName evidence="1">Reverse transcriptase Ty1/copia-type domain-containing protein</fullName>
    </recommendedName>
</protein>
<dbReference type="Pfam" id="PF07727">
    <property type="entry name" value="RVT_2"/>
    <property type="match status" value="1"/>
</dbReference>
<evidence type="ECO:0000313" key="2">
    <source>
        <dbReference type="EMBL" id="KAK6149390.1"/>
    </source>
</evidence>
<dbReference type="EMBL" id="JABTTQ020000009">
    <property type="protein sequence ID" value="KAK6149390.1"/>
    <property type="molecule type" value="Genomic_DNA"/>
</dbReference>
<accession>A0ABR0WQB6</accession>
<evidence type="ECO:0000259" key="1">
    <source>
        <dbReference type="Pfam" id="PF07727"/>
    </source>
</evidence>
<dbReference type="Proteomes" id="UP001318860">
    <property type="component" value="Unassembled WGS sequence"/>
</dbReference>
<dbReference type="PANTHER" id="PTHR11439:SF496">
    <property type="entry name" value="RNA-DIRECTED DNA POLYMERASE"/>
    <property type="match status" value="1"/>
</dbReference>
<comment type="caution">
    <text evidence="2">The sequence shown here is derived from an EMBL/GenBank/DDBJ whole genome shotgun (WGS) entry which is preliminary data.</text>
</comment>
<proteinExistence type="predicted"/>